<keyword evidence="4" id="KW-1185">Reference proteome</keyword>
<evidence type="ECO:0000256" key="1">
    <source>
        <dbReference type="ARBA" id="ARBA00006484"/>
    </source>
</evidence>
<keyword evidence="2" id="KW-0560">Oxidoreductase</keyword>
<gene>
    <name evidence="3" type="ORF">DL1_08190</name>
</gene>
<dbReference type="OrthoDB" id="9793325at2"/>
<proteinExistence type="inferred from homology"/>
<dbReference type="InterPro" id="IPR002347">
    <property type="entry name" value="SDR_fam"/>
</dbReference>
<comment type="similarity">
    <text evidence="1">Belongs to the short-chain dehydrogenases/reductases (SDR) family.</text>
</comment>
<accession>A0A074TFF3</accession>
<dbReference type="Proteomes" id="UP000027725">
    <property type="component" value="Unassembled WGS sequence"/>
</dbReference>
<evidence type="ECO:0000313" key="4">
    <source>
        <dbReference type="Proteomes" id="UP000027725"/>
    </source>
</evidence>
<sequence>MKIDLSGKTALATGSTKGIGLAAAKGLAEAGADIILHGRNPDEVADLARTLGARGTAVQLDTAERGA</sequence>
<dbReference type="EMBL" id="JHEH01000022">
    <property type="protein sequence ID" value="KEP68880.1"/>
    <property type="molecule type" value="Genomic_DNA"/>
</dbReference>
<dbReference type="PANTHER" id="PTHR43669">
    <property type="entry name" value="5-KETO-D-GLUCONATE 5-REDUCTASE"/>
    <property type="match status" value="1"/>
</dbReference>
<dbReference type="GO" id="GO:0016491">
    <property type="term" value="F:oxidoreductase activity"/>
    <property type="evidence" value="ECO:0007669"/>
    <property type="project" value="UniProtKB-KW"/>
</dbReference>
<evidence type="ECO:0000313" key="3">
    <source>
        <dbReference type="EMBL" id="KEP68880.1"/>
    </source>
</evidence>
<dbReference type="RefSeq" id="WP_038067873.1">
    <property type="nucleotide sequence ID" value="NZ_FOVB01000003.1"/>
</dbReference>
<dbReference type="PANTHER" id="PTHR43669:SF3">
    <property type="entry name" value="ALCOHOL DEHYDROGENASE, PUTATIVE (AFU_ORTHOLOGUE AFUA_3G03445)-RELATED"/>
    <property type="match status" value="1"/>
</dbReference>
<evidence type="ECO:0000256" key="2">
    <source>
        <dbReference type="ARBA" id="ARBA00023002"/>
    </source>
</evidence>
<protein>
    <recommendedName>
        <fullName evidence="5">SDR family NAD(P)-dependent oxidoreductase</fullName>
    </recommendedName>
</protein>
<dbReference type="Pfam" id="PF00106">
    <property type="entry name" value="adh_short"/>
    <property type="match status" value="1"/>
</dbReference>
<reference evidence="3 4" key="1">
    <citation type="submission" date="2014-03" db="EMBL/GenBank/DDBJ databases">
        <title>The draft genome sequence of Thioclava dalianensis DLFJ1-1.</title>
        <authorList>
            <person name="Lai Q."/>
            <person name="Shao Z."/>
        </authorList>
    </citation>
    <scope>NUCLEOTIDE SEQUENCE [LARGE SCALE GENOMIC DNA]</scope>
    <source>
        <strain evidence="3 4">DLFJ1-1</strain>
    </source>
</reference>
<organism evidence="3 4">
    <name type="scientific">Thioclava dalianensis</name>
    <dbReference type="NCBI Taxonomy" id="1185766"/>
    <lineage>
        <taxon>Bacteria</taxon>
        <taxon>Pseudomonadati</taxon>
        <taxon>Pseudomonadota</taxon>
        <taxon>Alphaproteobacteria</taxon>
        <taxon>Rhodobacterales</taxon>
        <taxon>Paracoccaceae</taxon>
        <taxon>Thioclava</taxon>
    </lineage>
</organism>
<evidence type="ECO:0008006" key="5">
    <source>
        <dbReference type="Google" id="ProtNLM"/>
    </source>
</evidence>
<name>A0A074TFF3_9RHOB</name>
<dbReference type="SUPFAM" id="SSF51735">
    <property type="entry name" value="NAD(P)-binding Rossmann-fold domains"/>
    <property type="match status" value="1"/>
</dbReference>
<dbReference type="STRING" id="1185766.SAMN05216224_10349"/>
<comment type="caution">
    <text evidence="3">The sequence shown here is derived from an EMBL/GenBank/DDBJ whole genome shotgun (WGS) entry which is preliminary data.</text>
</comment>
<dbReference type="InterPro" id="IPR036291">
    <property type="entry name" value="NAD(P)-bd_dom_sf"/>
</dbReference>
<dbReference type="AlphaFoldDB" id="A0A074TFF3"/>
<dbReference type="eggNOG" id="COG1028">
    <property type="taxonomic scope" value="Bacteria"/>
</dbReference>
<dbReference type="Gene3D" id="3.40.50.720">
    <property type="entry name" value="NAD(P)-binding Rossmann-like Domain"/>
    <property type="match status" value="1"/>
</dbReference>